<keyword evidence="3" id="KW-1185">Reference proteome</keyword>
<protein>
    <submittedName>
        <fullName evidence="2">Uncharacterized protein</fullName>
    </submittedName>
</protein>
<dbReference type="eggNOG" id="ENOG502ZKED">
    <property type="taxonomic scope" value="Bacteria"/>
</dbReference>
<dbReference type="AlphaFoldDB" id="Q141U5"/>
<organism evidence="2 3">
    <name type="scientific">Paraburkholderia xenovorans (strain LB400)</name>
    <dbReference type="NCBI Taxonomy" id="266265"/>
    <lineage>
        <taxon>Bacteria</taxon>
        <taxon>Pseudomonadati</taxon>
        <taxon>Pseudomonadota</taxon>
        <taxon>Betaproteobacteria</taxon>
        <taxon>Burkholderiales</taxon>
        <taxon>Burkholderiaceae</taxon>
        <taxon>Paraburkholderia</taxon>
    </lineage>
</organism>
<proteinExistence type="predicted"/>
<dbReference type="KEGG" id="bxe:Bxe_A3085"/>
<name>Q141U5_PARXL</name>
<gene>
    <name evidence="2" type="ORF">Bxe_A3085</name>
</gene>
<dbReference type="Proteomes" id="UP000001817">
    <property type="component" value="Chromosome 1"/>
</dbReference>
<feature type="region of interest" description="Disordered" evidence="1">
    <location>
        <begin position="1"/>
        <end position="28"/>
    </location>
</feature>
<sequence length="209" mass="23117">MRMSTSLKNVARPDVLGPGRDGASTSSARRIRITSCTAGNTSGCSRPRTMRAAHTCTPSSRRGCRLRRVPCDRGQLSKVNLKILKTMNSENKSLPMVGGAVDGPSFVPEEKIALCKTFRDAVRLSWSLRRTRGMSKKTLSELCGFHAPHATDYLHDTDYDAAGRKRRSLPPDSIKDFEAVVGNRAITQYMVHQVRLTLMEALLEQRKAA</sequence>
<evidence type="ECO:0000313" key="2">
    <source>
        <dbReference type="EMBL" id="ABE29894.1"/>
    </source>
</evidence>
<dbReference type="EMBL" id="CP000270">
    <property type="protein sequence ID" value="ABE29894.1"/>
    <property type="molecule type" value="Genomic_DNA"/>
</dbReference>
<reference evidence="2 3" key="1">
    <citation type="journal article" date="2006" name="Proc. Natl. Acad. Sci. U.S.A.">
        <title>Burkholderia xenovorans LB400 harbors a multi-replicon, 9.73-Mbp genome shaped for versatility.</title>
        <authorList>
            <person name="Chain P.S."/>
            <person name="Denef V.J."/>
            <person name="Konstantinidis K.T."/>
            <person name="Vergez L.M."/>
            <person name="Agullo L."/>
            <person name="Reyes V.L."/>
            <person name="Hauser L."/>
            <person name="Cordova M."/>
            <person name="Gomez L."/>
            <person name="Gonzalez M."/>
            <person name="Land M."/>
            <person name="Lao V."/>
            <person name="Larimer F."/>
            <person name="LiPuma J.J."/>
            <person name="Mahenthiralingam E."/>
            <person name="Malfatti S.A."/>
            <person name="Marx C.J."/>
            <person name="Parnell J.J."/>
            <person name="Ramette A."/>
            <person name="Richardson P."/>
            <person name="Seeger M."/>
            <person name="Smith D."/>
            <person name="Spilker T."/>
            <person name="Sul W.J."/>
            <person name="Tsoi T.V."/>
            <person name="Ulrich L.E."/>
            <person name="Zhulin I.B."/>
            <person name="Tiedje J.M."/>
        </authorList>
    </citation>
    <scope>NUCLEOTIDE SEQUENCE [LARGE SCALE GENOMIC DNA]</scope>
    <source>
        <strain evidence="2 3">LB400</strain>
    </source>
</reference>
<evidence type="ECO:0000256" key="1">
    <source>
        <dbReference type="SAM" id="MobiDB-lite"/>
    </source>
</evidence>
<evidence type="ECO:0000313" key="3">
    <source>
        <dbReference type="Proteomes" id="UP000001817"/>
    </source>
</evidence>
<accession>Q141U5</accession>